<sequence>MAYASNCNLANYGYDFVVATTQASMNADMKAYISNSPLIFGYYCFLADPVTNDPTVPIALEDLVGKTGGVNPFNIPAGTPPTDSRVQALTNLRFAVGIKICVGLPDDIPPMDLPEILELGDSVDQVTFRIFCTQSVVIQNTKPGGWSNNGKWDVWSQPANQLWAFKTSVKLVSATIDNQLNSNNVNLSPSQKQKVLNQLQNISDTAFTLQQLFLDVENADVLNAPTIEGMTAGPAQRVLSGETQSFWPLFSKQCTYPALAIIAQPQTTTDPSQLHLSSYQQVANPFKGSNGGQILSPTKEQAGVATLDYLCMTNGKQAPVAEAFTWNWVQPSDTASESGVMAINQQVFSQYLMKAILPHATRWCCTADPVVGSRYIWADDMWYNLSMTITPNQTPQIVSTSSNGSTLLSIQYTSEKDPDTVSIHGSISGSSACKLVVVPSYQCIVSSNKNQITIQQTVRVDATLEVTGARCFVLSTDTADYSGSCSPYNITYTQIFDVSVDQNGGLQLSLNTHTNKDNSDSDFNGLDPQKFFQTAYLARGLWLQFEGPPPIKLDGFGLKSIQNLVFPGGKVFAYKDVSFSQNGDLLCTLTYLDPEEAVPSSVVSQVQSAEVISAIQTVREVPTVFAVPSVTMTPSSDMIQSYVLGDIFSHSGKFEALQTDDGHSILFGLSDDNVLQAIVEQSGANSTGWEQMDITSTAVASNFASDPNAVVKTFDADQSAVDNTISLAAVVTSGGKDNLMLSLGNPNSISSWTTTTNLAWKSVPFDAVSDGKDATSITIVGVMFAEAITNIAQYTIVDIDRSSDSIKKDIVRYFVDPAASGPCWTKHDIPVDTEAGSYQSCVGRFSKGSFGTDAIFTSGMSDGSPKLDYVPLINPYGDGPPLVRKLSLPGGVLATAIATSRASDGSTDLFAVGGPTLYMFPSDSTASDNVATTLISNSLLQGTEELKAMTHDGTTTVWGRNSDNHVYYVSCPNEQLSTAAAWSTPLPLVTNIDNISAFINRSGGSNTIFAAGGSTLRRLVQATGTGAKLWREEPILLKPQQIAKPPLAFNSYTTTIQIFDQNSLPVSGEALSITAPSRTPVYISGVYHVLSTTPTIVNTDNTGIVTIVESAHKSINGTTLTVTCAGVSSTIDPTEKHFQKISALNTSDSLKAATYPTNVKAGGTTGPSTTASLVNTSTSSNDLEIAATTLTNLNNVYGNVKSGASSSPSPTPAPAPSSLPEGASTSLFGDIESGIEAVAGDVYHALKSAADSVVNIVKDAAKGVWHFVANIAGKIYHAALDTVEAIVGAVEWVFNAIKTVIDDIIAFLEFLLEWDDITRTKDVIHNLTQRCLQGQIDLLPAAKAALDSQISTLESQVNAWAGDPSWMTQIGQATKQPISANTSNLISRQTSGSQALANHYKNNASSLAVIGPPPTDDSIQQLFDDLITALENQGKTLTIAYSATVQLSKSFASQPLEDSLKQFVGIIADVMLSTFDKIGDAILDVLTSLAKSSMSILNTNIHIPVVSDILHDLGVPPLSFLDLFCWIPAVAYTMGYKIATGDAPFPDTDDVNLLKNAPSWAEVQALLGVHSASVSLPPPLSQEFRRGLYISLHSIGALSRGIWTFVTLLEVDLPSQSNPFSKPKSTISKICAACDLIAGQAVPQDPIQNKTLKDVSYAQKAVKFVASLVLSRNKKKLEASGSSTVFPEQDGRARGAMIQVIIGYWGVLDTVLHLFELSKESSNSDQSGALLVEINRLLGQVGLVAYCEALNNPETKEEALPVMFVAGFLQAGLDAALCTTV</sequence>
<feature type="region of interest" description="Disordered" evidence="1">
    <location>
        <begin position="1201"/>
        <end position="1220"/>
    </location>
</feature>
<gene>
    <name evidence="2" type="ORF">FLONG3_7168</name>
</gene>
<organism evidence="2 3">
    <name type="scientific">Fusarium longipes</name>
    <dbReference type="NCBI Taxonomy" id="694270"/>
    <lineage>
        <taxon>Eukaryota</taxon>
        <taxon>Fungi</taxon>
        <taxon>Dikarya</taxon>
        <taxon>Ascomycota</taxon>
        <taxon>Pezizomycotina</taxon>
        <taxon>Sordariomycetes</taxon>
        <taxon>Hypocreomycetidae</taxon>
        <taxon>Hypocreales</taxon>
        <taxon>Nectriaceae</taxon>
        <taxon>Fusarium</taxon>
    </lineage>
</organism>
<protein>
    <submittedName>
        <fullName evidence="2">Uncharacterized protein</fullName>
    </submittedName>
</protein>
<dbReference type="Proteomes" id="UP000266234">
    <property type="component" value="Unassembled WGS sequence"/>
</dbReference>
<comment type="caution">
    <text evidence="2">The sequence shown here is derived from an EMBL/GenBank/DDBJ whole genome shotgun (WGS) entry which is preliminary data.</text>
</comment>
<evidence type="ECO:0000313" key="2">
    <source>
        <dbReference type="EMBL" id="RGP71218.1"/>
    </source>
</evidence>
<dbReference type="SUPFAM" id="SSF89372">
    <property type="entry name" value="Fucose-specific lectin"/>
    <property type="match status" value="1"/>
</dbReference>
<accession>A0A395SFQ1</accession>
<evidence type="ECO:0000313" key="3">
    <source>
        <dbReference type="Proteomes" id="UP000266234"/>
    </source>
</evidence>
<keyword evidence="3" id="KW-1185">Reference proteome</keyword>
<reference evidence="2 3" key="1">
    <citation type="journal article" date="2018" name="PLoS Pathog.">
        <title>Evolution of structural diversity of trichothecenes, a family of toxins produced by plant pathogenic and entomopathogenic fungi.</title>
        <authorList>
            <person name="Proctor R.H."/>
            <person name="McCormick S.P."/>
            <person name="Kim H.S."/>
            <person name="Cardoza R.E."/>
            <person name="Stanley A.M."/>
            <person name="Lindo L."/>
            <person name="Kelly A."/>
            <person name="Brown D.W."/>
            <person name="Lee T."/>
            <person name="Vaughan M.M."/>
            <person name="Alexander N.J."/>
            <person name="Busman M."/>
            <person name="Gutierrez S."/>
        </authorList>
    </citation>
    <scope>NUCLEOTIDE SEQUENCE [LARGE SCALE GENOMIC DNA]</scope>
    <source>
        <strain evidence="2 3">NRRL 20695</strain>
    </source>
</reference>
<evidence type="ECO:0000256" key="1">
    <source>
        <dbReference type="SAM" id="MobiDB-lite"/>
    </source>
</evidence>
<name>A0A395SFQ1_9HYPO</name>
<dbReference type="OrthoDB" id="3235083at2759"/>
<dbReference type="STRING" id="694270.A0A395SFQ1"/>
<proteinExistence type="predicted"/>
<dbReference type="Gene3D" id="1.20.120.20">
    <property type="entry name" value="Apolipoprotein"/>
    <property type="match status" value="1"/>
</dbReference>
<dbReference type="EMBL" id="PXOG01000162">
    <property type="protein sequence ID" value="RGP71218.1"/>
    <property type="molecule type" value="Genomic_DNA"/>
</dbReference>